<feature type="chain" id="PRO_5005466186" description="Type IV fimbrial biogenesis protein PilY1" evidence="2">
    <location>
        <begin position="30"/>
        <end position="398"/>
    </location>
</feature>
<evidence type="ECO:0000313" key="3">
    <source>
        <dbReference type="EMBL" id="AKU97802.1"/>
    </source>
</evidence>
<evidence type="ECO:0008006" key="5">
    <source>
        <dbReference type="Google" id="ProtNLM"/>
    </source>
</evidence>
<accession>A0A0K1PWB0</accession>
<feature type="signal peptide" evidence="2">
    <location>
        <begin position="1"/>
        <end position="29"/>
    </location>
</feature>
<evidence type="ECO:0000256" key="1">
    <source>
        <dbReference type="SAM" id="MobiDB-lite"/>
    </source>
</evidence>
<dbReference type="Proteomes" id="UP000064967">
    <property type="component" value="Chromosome"/>
</dbReference>
<dbReference type="AlphaFoldDB" id="A0A0K1PWB0"/>
<dbReference type="EMBL" id="CP012333">
    <property type="protein sequence ID" value="AKU97802.1"/>
    <property type="molecule type" value="Genomic_DNA"/>
</dbReference>
<feature type="region of interest" description="Disordered" evidence="1">
    <location>
        <begin position="37"/>
        <end position="59"/>
    </location>
</feature>
<proteinExistence type="predicted"/>
<sequence>MKARGWQLGLAGALSCTAVAMGSTLAACASDENDAHVDNAPSTSVPVPDGGESDAASEADAAPCGDCEYFPEACASDVLCPNGPFDPSNPDVGMDWRTRINVIRGRSASDVWLAGTVGAMAHFDGASWTVSEVGTKESQRAIWLAGGGELTLGSVQGMYSRGLGDGGADAGVSSGGWTLHATPELPPDFGAALKAGWSAPGSSSFWIATESTMWRLQLTTTSTLEVVAGIPSGSCRELLCSQLASIHGASAKTLWAVGDFGAALRITDADGETPSATLFNSLTLQRLTGVWAASDTDVWAVGGSGTIRHYTGAPLQWDEVKDVPTNENLNAVWGTSSSDVWAVGNAGVVLHYDGASWSRVKIAGLGARRPDLYSVWSSGPGHVWIGGYGVVLALGGKP</sequence>
<evidence type="ECO:0000313" key="4">
    <source>
        <dbReference type="Proteomes" id="UP000064967"/>
    </source>
</evidence>
<dbReference type="STRING" id="1391654.AKJ09_04466"/>
<dbReference type="OrthoDB" id="5483347at2"/>
<gene>
    <name evidence="3" type="ORF">AKJ09_04466</name>
</gene>
<reference evidence="3 4" key="1">
    <citation type="submission" date="2015-08" db="EMBL/GenBank/DDBJ databases">
        <authorList>
            <person name="Babu N.S."/>
            <person name="Beckwith C.J."/>
            <person name="Beseler K.G."/>
            <person name="Brison A."/>
            <person name="Carone J.V."/>
            <person name="Caskin T.P."/>
            <person name="Diamond M."/>
            <person name="Durham M.E."/>
            <person name="Foxe J.M."/>
            <person name="Go M."/>
            <person name="Henderson B.A."/>
            <person name="Jones I.B."/>
            <person name="McGettigan J.A."/>
            <person name="Micheletti S.J."/>
            <person name="Nasrallah M.E."/>
            <person name="Ortiz D."/>
            <person name="Piller C.R."/>
            <person name="Privatt S.R."/>
            <person name="Schneider S.L."/>
            <person name="Sharp S."/>
            <person name="Smith T.C."/>
            <person name="Stanton J.D."/>
            <person name="Ullery H.E."/>
            <person name="Wilson R.J."/>
            <person name="Serrano M.G."/>
            <person name="Buck G."/>
            <person name="Lee V."/>
            <person name="Wang Y."/>
            <person name="Carvalho R."/>
            <person name="Voegtly L."/>
            <person name="Shi R."/>
            <person name="Duckworth R."/>
            <person name="Johnson A."/>
            <person name="Loviza R."/>
            <person name="Walstead R."/>
            <person name="Shah Z."/>
            <person name="Kiflezghi M."/>
            <person name="Wade K."/>
            <person name="Ball S.L."/>
            <person name="Bradley K.W."/>
            <person name="Asai D.J."/>
            <person name="Bowman C.A."/>
            <person name="Russell D.A."/>
            <person name="Pope W.H."/>
            <person name="Jacobs-Sera D."/>
            <person name="Hendrix R.W."/>
            <person name="Hatfull G.F."/>
        </authorList>
    </citation>
    <scope>NUCLEOTIDE SEQUENCE [LARGE SCALE GENOMIC DNA]</scope>
    <source>
        <strain evidence="3 4">DSM 27648</strain>
    </source>
</reference>
<dbReference type="PROSITE" id="PS51257">
    <property type="entry name" value="PROKAR_LIPOPROTEIN"/>
    <property type="match status" value="1"/>
</dbReference>
<dbReference type="KEGG" id="llu:AKJ09_04466"/>
<dbReference type="RefSeq" id="WP_146648886.1">
    <property type="nucleotide sequence ID" value="NZ_CP012333.1"/>
</dbReference>
<dbReference type="PATRIC" id="fig|1391654.3.peg.4530"/>
<name>A0A0K1PWB0_9BACT</name>
<keyword evidence="2" id="KW-0732">Signal</keyword>
<evidence type="ECO:0000256" key="2">
    <source>
        <dbReference type="SAM" id="SignalP"/>
    </source>
</evidence>
<protein>
    <recommendedName>
        <fullName evidence="5">Type IV fimbrial biogenesis protein PilY1</fullName>
    </recommendedName>
</protein>
<organism evidence="3 4">
    <name type="scientific">Labilithrix luteola</name>
    <dbReference type="NCBI Taxonomy" id="1391654"/>
    <lineage>
        <taxon>Bacteria</taxon>
        <taxon>Pseudomonadati</taxon>
        <taxon>Myxococcota</taxon>
        <taxon>Polyangia</taxon>
        <taxon>Polyangiales</taxon>
        <taxon>Labilitrichaceae</taxon>
        <taxon>Labilithrix</taxon>
    </lineage>
</organism>
<keyword evidence="4" id="KW-1185">Reference proteome</keyword>